<dbReference type="Pfam" id="PF16107">
    <property type="entry name" value="DUF4825"/>
    <property type="match status" value="1"/>
</dbReference>
<feature type="domain" description="DUF4825" evidence="2">
    <location>
        <begin position="64"/>
        <end position="156"/>
    </location>
</feature>
<dbReference type="EMBL" id="WNKU01000068">
    <property type="protein sequence ID" value="MTV51058.1"/>
    <property type="molecule type" value="Genomic_DNA"/>
</dbReference>
<keyword evidence="4" id="KW-1185">Reference proteome</keyword>
<feature type="transmembrane region" description="Helical" evidence="1">
    <location>
        <begin position="29"/>
        <end position="48"/>
    </location>
</feature>
<dbReference type="AlphaFoldDB" id="A0A6I3SPT5"/>
<accession>A0A6I3SPT5</accession>
<keyword evidence="1" id="KW-0472">Membrane</keyword>
<evidence type="ECO:0000313" key="4">
    <source>
        <dbReference type="Proteomes" id="UP000430670"/>
    </source>
</evidence>
<organism evidence="3 4">
    <name type="scientific">Heliobacterium mobile</name>
    <name type="common">Heliobacillus mobilis</name>
    <dbReference type="NCBI Taxonomy" id="28064"/>
    <lineage>
        <taxon>Bacteria</taxon>
        <taxon>Bacillati</taxon>
        <taxon>Bacillota</taxon>
        <taxon>Clostridia</taxon>
        <taxon>Eubacteriales</taxon>
        <taxon>Heliobacteriaceae</taxon>
        <taxon>Heliobacterium</taxon>
    </lineage>
</organism>
<sequence length="190" mass="21434">MLNQNHLLWGKEKETTMTGLFSNNLQMKLITGLFALLGLFAGLLIYGLSGEDAPPSSSSPAESLWKYKTAYVGDNSKVINLLSHLPFADLRREVSLQTQQSPYGVTVQYDFSKSAMKKTQIEPIFHNNAIAIFALIGNADQLTFKVQGTDTPSEYRYNRADIQQALDKDLRDYVKDLSSFENLLEQLNYR</sequence>
<evidence type="ECO:0000313" key="3">
    <source>
        <dbReference type="EMBL" id="MTV51058.1"/>
    </source>
</evidence>
<evidence type="ECO:0000256" key="1">
    <source>
        <dbReference type="SAM" id="Phobius"/>
    </source>
</evidence>
<comment type="caution">
    <text evidence="3">The sequence shown here is derived from an EMBL/GenBank/DDBJ whole genome shotgun (WGS) entry which is preliminary data.</text>
</comment>
<dbReference type="OrthoDB" id="9770467at2"/>
<name>A0A6I3SPT5_HELMO</name>
<keyword evidence="1" id="KW-0812">Transmembrane</keyword>
<dbReference type="InterPro" id="IPR032250">
    <property type="entry name" value="DUF4825"/>
</dbReference>
<protein>
    <submittedName>
        <fullName evidence="3">DUF4825 domain-containing protein</fullName>
    </submittedName>
</protein>
<reference evidence="3 4" key="1">
    <citation type="submission" date="2019-11" db="EMBL/GenBank/DDBJ databases">
        <title>Whole-genome sequence of a the green, strictly anaerobic photosynthetic bacterium Heliobacillus mobilis DSM 6151.</title>
        <authorList>
            <person name="Kyndt J.A."/>
            <person name="Meyer T.E."/>
        </authorList>
    </citation>
    <scope>NUCLEOTIDE SEQUENCE [LARGE SCALE GENOMIC DNA]</scope>
    <source>
        <strain evidence="3 4">DSM 6151</strain>
    </source>
</reference>
<evidence type="ECO:0000259" key="2">
    <source>
        <dbReference type="Pfam" id="PF16107"/>
    </source>
</evidence>
<gene>
    <name evidence="3" type="ORF">GJ688_19360</name>
</gene>
<proteinExistence type="predicted"/>
<keyword evidence="1" id="KW-1133">Transmembrane helix</keyword>
<dbReference type="Proteomes" id="UP000430670">
    <property type="component" value="Unassembled WGS sequence"/>
</dbReference>